<keyword evidence="3" id="KW-1185">Reference proteome</keyword>
<name>A0A6J8AEU4_MYTCO</name>
<evidence type="ECO:0000313" key="3">
    <source>
        <dbReference type="Proteomes" id="UP000507470"/>
    </source>
</evidence>
<accession>A0A6J8AEU4</accession>
<dbReference type="Proteomes" id="UP000507470">
    <property type="component" value="Unassembled WGS sequence"/>
</dbReference>
<dbReference type="OrthoDB" id="421668at2759"/>
<dbReference type="AlphaFoldDB" id="A0A6J8AEU4"/>
<protein>
    <submittedName>
        <fullName evidence="2">Uncharacterized protein</fullName>
    </submittedName>
</protein>
<feature type="compositionally biased region" description="Low complexity" evidence="1">
    <location>
        <begin position="50"/>
        <end position="65"/>
    </location>
</feature>
<evidence type="ECO:0000313" key="2">
    <source>
        <dbReference type="EMBL" id="CAC5366987.1"/>
    </source>
</evidence>
<feature type="region of interest" description="Disordered" evidence="1">
    <location>
        <begin position="43"/>
        <end position="73"/>
    </location>
</feature>
<evidence type="ECO:0000256" key="1">
    <source>
        <dbReference type="SAM" id="MobiDB-lite"/>
    </source>
</evidence>
<reference evidence="2 3" key="1">
    <citation type="submission" date="2020-06" db="EMBL/GenBank/DDBJ databases">
        <authorList>
            <person name="Li R."/>
            <person name="Bekaert M."/>
        </authorList>
    </citation>
    <scope>NUCLEOTIDE SEQUENCE [LARGE SCALE GENOMIC DNA]</scope>
    <source>
        <strain evidence="3">wild</strain>
    </source>
</reference>
<organism evidence="2 3">
    <name type="scientific">Mytilus coruscus</name>
    <name type="common">Sea mussel</name>
    <dbReference type="NCBI Taxonomy" id="42192"/>
    <lineage>
        <taxon>Eukaryota</taxon>
        <taxon>Metazoa</taxon>
        <taxon>Spiralia</taxon>
        <taxon>Lophotrochozoa</taxon>
        <taxon>Mollusca</taxon>
        <taxon>Bivalvia</taxon>
        <taxon>Autobranchia</taxon>
        <taxon>Pteriomorphia</taxon>
        <taxon>Mytilida</taxon>
        <taxon>Mytiloidea</taxon>
        <taxon>Mytilidae</taxon>
        <taxon>Mytilinae</taxon>
        <taxon>Mytilus</taxon>
    </lineage>
</organism>
<dbReference type="EMBL" id="CACVKT020001353">
    <property type="protein sequence ID" value="CAC5366987.1"/>
    <property type="molecule type" value="Genomic_DNA"/>
</dbReference>
<gene>
    <name evidence="2" type="ORF">MCOR_7067</name>
</gene>
<sequence>MGLKFVADANDQELPLIPFRIQEETPQESPPLNEKYLLDSSRGILDPMTSQPGPSGLQSSSNNNLEVPETVPHNRCKPICDSDPPLESLKDEAELFLKWSMASNSWKTYKTAVECFKKCRIIYNYFDIWPVPIDKIAQFIAYLSYKGLSSSTVST</sequence>
<proteinExistence type="predicted"/>